<dbReference type="FunFam" id="3.20.20.60:FF:000003">
    <property type="entry name" value="3-methyl-2-oxobutanoate hydroxymethyltransferase"/>
    <property type="match status" value="1"/>
</dbReference>
<dbReference type="PANTHER" id="PTHR20881:SF0">
    <property type="entry name" value="3-METHYL-2-OXOBUTANOATE HYDROXYMETHYLTRANSFERASE"/>
    <property type="match status" value="1"/>
</dbReference>
<evidence type="ECO:0000313" key="12">
    <source>
        <dbReference type="EMBL" id="ABV43086.1"/>
    </source>
</evidence>
<dbReference type="PIRSF" id="PIRSF000388">
    <property type="entry name" value="Pantoate_hydroxy_MeTrfase"/>
    <property type="match status" value="1"/>
</dbReference>
<keyword evidence="4 8" id="KW-0566">Pantothenate biosynthesis</keyword>
<dbReference type="InterPro" id="IPR003700">
    <property type="entry name" value="Pantoate_hydroxy_MeTrfase"/>
</dbReference>
<dbReference type="GO" id="GO:0032259">
    <property type="term" value="P:methylation"/>
    <property type="evidence" value="ECO:0007669"/>
    <property type="project" value="UniProtKB-KW"/>
</dbReference>
<keyword evidence="12" id="KW-0489">Methyltransferase</keyword>
<dbReference type="SUPFAM" id="SSF51621">
    <property type="entry name" value="Phosphoenolpyruvate/pyruvate domain"/>
    <property type="match status" value="1"/>
</dbReference>
<dbReference type="GO" id="GO:0015940">
    <property type="term" value="P:pantothenate biosynthetic process"/>
    <property type="evidence" value="ECO:0007669"/>
    <property type="project" value="UniProtKB-UniRule"/>
</dbReference>
<comment type="subcellular location">
    <subcellularLocation>
        <location evidence="8">Cytoplasm</location>
    </subcellularLocation>
</comment>
<dbReference type="GO" id="GO:0000287">
    <property type="term" value="F:magnesium ion binding"/>
    <property type="evidence" value="ECO:0007669"/>
    <property type="project" value="TreeGrafter"/>
</dbReference>
<accession>A8GIZ6</accession>
<evidence type="ECO:0000256" key="3">
    <source>
        <dbReference type="ARBA" id="ARBA00011424"/>
    </source>
</evidence>
<feature type="binding site" evidence="8 11">
    <location>
        <position position="136"/>
    </location>
    <ligand>
        <name>Mg(2+)</name>
        <dbReference type="ChEBI" id="CHEBI:18420"/>
    </ligand>
</feature>
<feature type="binding site" evidence="8 10">
    <location>
        <begin position="67"/>
        <end position="68"/>
    </location>
    <ligand>
        <name>3-methyl-2-oxobutanoate</name>
        <dbReference type="ChEBI" id="CHEBI:11851"/>
    </ligand>
</feature>
<keyword evidence="6 8" id="KW-0479">Metal-binding</keyword>
<dbReference type="UniPathway" id="UPA00028">
    <property type="reaction ID" value="UER00003"/>
</dbReference>
<evidence type="ECO:0000256" key="1">
    <source>
        <dbReference type="ARBA" id="ARBA00005033"/>
    </source>
</evidence>
<evidence type="ECO:0000256" key="2">
    <source>
        <dbReference type="ARBA" id="ARBA00008676"/>
    </source>
</evidence>
<dbReference type="NCBIfam" id="TIGR00222">
    <property type="entry name" value="panB"/>
    <property type="match status" value="1"/>
</dbReference>
<sequence length="286" mass="30861">MTALFCRQGPAYTARLYSGDDVMKPTTVTHLHQWKQEQRKFASLTAYDASFAKLFEEQGVKVLLVGDSLGMTLQGHESTLPVTVADIAYHTRAVRRGAPACLLLADLPFMSYATPQLACANAAELMQAGANMVKLEGGSWLCETVKTLTERAVPVCGHLGLTPQSVNVFGGYKVQGRDELAAKQLLEDAKNLELAGIQLLVLECVPTELARKITEALTIPVIGIGAGNATDGQILVMHDAFGITGGHTPKFAKNFLAQSGDIRSAVQQYIQDVEQGIYPAEEHSFN</sequence>
<dbReference type="GO" id="GO:0003864">
    <property type="term" value="F:3-methyl-2-oxobutanoate hydroxymethyltransferase activity"/>
    <property type="evidence" value="ECO:0007669"/>
    <property type="project" value="UniProtKB-UniRule"/>
</dbReference>
<dbReference type="NCBIfam" id="NF001452">
    <property type="entry name" value="PRK00311.1"/>
    <property type="match status" value="1"/>
</dbReference>
<proteinExistence type="inferred from homology"/>
<evidence type="ECO:0000256" key="8">
    <source>
        <dbReference type="HAMAP-Rule" id="MF_00156"/>
    </source>
</evidence>
<feature type="binding site" evidence="8 10">
    <location>
        <position position="106"/>
    </location>
    <ligand>
        <name>3-methyl-2-oxobutanoate</name>
        <dbReference type="ChEBI" id="CHEBI:11851"/>
    </ligand>
</feature>
<dbReference type="KEGG" id="spe:Spro_3991"/>
<gene>
    <name evidence="8" type="primary">panB</name>
    <name evidence="12" type="ordered locus">Spro_3991</name>
</gene>
<comment type="cofactor">
    <cofactor evidence="8 11">
        <name>Mg(2+)</name>
        <dbReference type="ChEBI" id="CHEBI:18420"/>
    </cofactor>
    <text evidence="8 11">Binds 1 Mg(2+) ion per subunit.</text>
</comment>
<comment type="catalytic activity">
    <reaction evidence="8">
        <text>(6R)-5,10-methylene-5,6,7,8-tetrahydrofolate + 3-methyl-2-oxobutanoate + H2O = 2-dehydropantoate + (6S)-5,6,7,8-tetrahydrofolate</text>
        <dbReference type="Rhea" id="RHEA:11824"/>
        <dbReference type="ChEBI" id="CHEBI:11561"/>
        <dbReference type="ChEBI" id="CHEBI:11851"/>
        <dbReference type="ChEBI" id="CHEBI:15377"/>
        <dbReference type="ChEBI" id="CHEBI:15636"/>
        <dbReference type="ChEBI" id="CHEBI:57453"/>
        <dbReference type="EC" id="2.1.2.11"/>
    </reaction>
</comment>
<feature type="binding site" evidence="8 10">
    <location>
        <position position="134"/>
    </location>
    <ligand>
        <name>3-methyl-2-oxobutanoate</name>
        <dbReference type="ChEBI" id="CHEBI:11851"/>
    </ligand>
</feature>
<keyword evidence="8 11" id="KW-0460">Magnesium</keyword>
<dbReference type="InterPro" id="IPR015813">
    <property type="entry name" value="Pyrv/PenolPyrv_kinase-like_dom"/>
</dbReference>
<reference evidence="12" key="1">
    <citation type="submission" date="2007-09" db="EMBL/GenBank/DDBJ databases">
        <title>Complete sequence of chromosome of Serratia proteamaculans 568.</title>
        <authorList>
            <consortium name="US DOE Joint Genome Institute"/>
            <person name="Copeland A."/>
            <person name="Lucas S."/>
            <person name="Lapidus A."/>
            <person name="Barry K."/>
            <person name="Glavina del Rio T."/>
            <person name="Dalin E."/>
            <person name="Tice H."/>
            <person name="Pitluck S."/>
            <person name="Chain P."/>
            <person name="Malfatti S."/>
            <person name="Shin M."/>
            <person name="Vergez L."/>
            <person name="Schmutz J."/>
            <person name="Larimer F."/>
            <person name="Land M."/>
            <person name="Hauser L."/>
            <person name="Kyrpides N."/>
            <person name="Kim E."/>
            <person name="Taghavi S."/>
            <person name="Newman L."/>
            <person name="Vangronsveld J."/>
            <person name="van der Lelie D."/>
            <person name="Richardson P."/>
        </authorList>
    </citation>
    <scope>NUCLEOTIDE SEQUENCE [LARGE SCALE GENOMIC DNA]</scope>
    <source>
        <strain evidence="12">568</strain>
    </source>
</reference>
<keyword evidence="8" id="KW-0963">Cytoplasm</keyword>
<feature type="binding site" evidence="8 11">
    <location>
        <position position="67"/>
    </location>
    <ligand>
        <name>Mg(2+)</name>
        <dbReference type="ChEBI" id="CHEBI:18420"/>
    </ligand>
</feature>
<organism evidence="12">
    <name type="scientific">Serratia proteamaculans (strain 568)</name>
    <dbReference type="NCBI Taxonomy" id="399741"/>
    <lineage>
        <taxon>Bacteria</taxon>
        <taxon>Pseudomonadati</taxon>
        <taxon>Pseudomonadota</taxon>
        <taxon>Gammaproteobacteria</taxon>
        <taxon>Enterobacterales</taxon>
        <taxon>Yersiniaceae</taxon>
        <taxon>Serratia</taxon>
    </lineage>
</organism>
<dbReference type="EMBL" id="CP000826">
    <property type="protein sequence ID" value="ABV43086.1"/>
    <property type="molecule type" value="Genomic_DNA"/>
</dbReference>
<dbReference type="InterPro" id="IPR040442">
    <property type="entry name" value="Pyrv_kinase-like_dom_sf"/>
</dbReference>
<feature type="binding site" evidence="8 11">
    <location>
        <position position="106"/>
    </location>
    <ligand>
        <name>Mg(2+)</name>
        <dbReference type="ChEBI" id="CHEBI:18420"/>
    </ligand>
</feature>
<dbReference type="STRING" id="399741.Spro_3991"/>
<comment type="subunit">
    <text evidence="3 8">Homodecamer; pentamer of dimers.</text>
</comment>
<dbReference type="eggNOG" id="COG0413">
    <property type="taxonomic scope" value="Bacteria"/>
</dbReference>
<name>A8GIZ6_SERP5</name>
<dbReference type="Pfam" id="PF02548">
    <property type="entry name" value="Pantoate_transf"/>
    <property type="match status" value="1"/>
</dbReference>
<feature type="active site" description="Proton acceptor" evidence="8 9">
    <location>
        <position position="203"/>
    </location>
</feature>
<dbReference type="HAMAP" id="MF_00156">
    <property type="entry name" value="PanB"/>
    <property type="match status" value="1"/>
</dbReference>
<evidence type="ECO:0000256" key="5">
    <source>
        <dbReference type="ARBA" id="ARBA00022679"/>
    </source>
</evidence>
<dbReference type="GO" id="GO:0008168">
    <property type="term" value="F:methyltransferase activity"/>
    <property type="evidence" value="ECO:0007669"/>
    <property type="project" value="UniProtKB-KW"/>
</dbReference>
<protein>
    <recommendedName>
        <fullName evidence="8">3-methyl-2-oxobutanoate hydroxymethyltransferase</fullName>
        <ecNumber evidence="8">2.1.2.11</ecNumber>
    </recommendedName>
    <alternativeName>
        <fullName evidence="8">Ketopantoate hydroxymethyltransferase</fullName>
        <shortName evidence="8">KPHMT</shortName>
    </alternativeName>
</protein>
<keyword evidence="5 8" id="KW-0808">Transferase</keyword>
<dbReference type="HOGENOM" id="CLU_036645_1_0_6"/>
<evidence type="ECO:0000256" key="7">
    <source>
        <dbReference type="ARBA" id="ARBA00056497"/>
    </source>
</evidence>
<comment type="similarity">
    <text evidence="2 8">Belongs to the PanB family.</text>
</comment>
<dbReference type="EC" id="2.1.2.11" evidence="8"/>
<evidence type="ECO:0000256" key="11">
    <source>
        <dbReference type="PIRSR" id="PIRSR000388-3"/>
    </source>
</evidence>
<dbReference type="Gene3D" id="3.20.20.60">
    <property type="entry name" value="Phosphoenolpyruvate-binding domains"/>
    <property type="match status" value="1"/>
</dbReference>
<evidence type="ECO:0000256" key="9">
    <source>
        <dbReference type="PIRSR" id="PIRSR000388-1"/>
    </source>
</evidence>
<dbReference type="GO" id="GO:0005737">
    <property type="term" value="C:cytoplasm"/>
    <property type="evidence" value="ECO:0007669"/>
    <property type="project" value="UniProtKB-SubCell"/>
</dbReference>
<comment type="pathway">
    <text evidence="1 8">Cofactor biosynthesis; (R)-pantothenate biosynthesis; (R)-pantoate from 3-methyl-2-oxobutanoate: step 1/2.</text>
</comment>
<evidence type="ECO:0000256" key="4">
    <source>
        <dbReference type="ARBA" id="ARBA00022655"/>
    </source>
</evidence>
<dbReference type="PANTHER" id="PTHR20881">
    <property type="entry name" value="3-METHYL-2-OXOBUTANOATE HYDROXYMETHYLTRANSFERASE"/>
    <property type="match status" value="1"/>
</dbReference>
<evidence type="ECO:0000256" key="6">
    <source>
        <dbReference type="ARBA" id="ARBA00022723"/>
    </source>
</evidence>
<dbReference type="AlphaFoldDB" id="A8GIZ6"/>
<dbReference type="CDD" id="cd06557">
    <property type="entry name" value="KPHMT-like"/>
    <property type="match status" value="1"/>
</dbReference>
<evidence type="ECO:0000256" key="10">
    <source>
        <dbReference type="PIRSR" id="PIRSR000388-2"/>
    </source>
</evidence>
<comment type="function">
    <text evidence="7 8">Catalyzes the reversible reaction in which hydroxymethyl group from 5,10-methylenetetrahydrofolate is transferred onto alpha-ketoisovalerate to form ketopantoate.</text>
</comment>